<name>A0A087G1E9_ARAAL</name>
<accession>A0A087G1E9</accession>
<reference evidence="3" key="1">
    <citation type="journal article" date="2015" name="Nat. Plants">
        <title>Genome expansion of Arabis alpina linked with retrotransposition and reduced symmetric DNA methylation.</title>
        <authorList>
            <person name="Willing E.M."/>
            <person name="Rawat V."/>
            <person name="Mandakova T."/>
            <person name="Maumus F."/>
            <person name="James G.V."/>
            <person name="Nordstroem K.J."/>
            <person name="Becker C."/>
            <person name="Warthmann N."/>
            <person name="Chica C."/>
            <person name="Szarzynska B."/>
            <person name="Zytnicki M."/>
            <person name="Albani M.C."/>
            <person name="Kiefer C."/>
            <person name="Bergonzi S."/>
            <person name="Castaings L."/>
            <person name="Mateos J.L."/>
            <person name="Berns M.C."/>
            <person name="Bujdoso N."/>
            <person name="Piofczyk T."/>
            <person name="de Lorenzo L."/>
            <person name="Barrero-Sicilia C."/>
            <person name="Mateos I."/>
            <person name="Piednoel M."/>
            <person name="Hagmann J."/>
            <person name="Chen-Min-Tao R."/>
            <person name="Iglesias-Fernandez R."/>
            <person name="Schuster S.C."/>
            <person name="Alonso-Blanco C."/>
            <person name="Roudier F."/>
            <person name="Carbonero P."/>
            <person name="Paz-Ares J."/>
            <person name="Davis S.J."/>
            <person name="Pecinka A."/>
            <person name="Quesneville H."/>
            <person name="Colot V."/>
            <person name="Lysak M.A."/>
            <person name="Weigel D."/>
            <person name="Coupland G."/>
            <person name="Schneeberger K."/>
        </authorList>
    </citation>
    <scope>NUCLEOTIDE SEQUENCE [LARGE SCALE GENOMIC DNA]</scope>
    <source>
        <strain evidence="3">cv. Pajares</strain>
    </source>
</reference>
<feature type="region of interest" description="Disordered" evidence="1">
    <location>
        <begin position="1"/>
        <end position="52"/>
    </location>
</feature>
<dbReference type="AlphaFoldDB" id="A0A087G1E9"/>
<feature type="compositionally biased region" description="Basic and acidic residues" evidence="1">
    <location>
        <begin position="28"/>
        <end position="42"/>
    </location>
</feature>
<gene>
    <name evidence="2" type="ORF">AALP_AAs42753U000400</name>
</gene>
<sequence>MSGGELFVDEAEASEEYQREKEDEEESEQKAKNKENKVRDAEQSDEDDVEMGEECSVEVKESSGVMCTSRHRPVFHIGGAFFDRSHKLSLSLRRIEDRRTTLHLSDWGKETMLGLSIIPNFSFLFHPLYFQLFLHRPQHS</sequence>
<protein>
    <submittedName>
        <fullName evidence="2">Uncharacterized protein</fullName>
    </submittedName>
</protein>
<dbReference type="EMBL" id="KL976393">
    <property type="protein sequence ID" value="KFK23701.1"/>
    <property type="molecule type" value="Genomic_DNA"/>
</dbReference>
<proteinExistence type="predicted"/>
<feature type="compositionally biased region" description="Acidic residues" evidence="1">
    <location>
        <begin position="43"/>
        <end position="52"/>
    </location>
</feature>
<keyword evidence="3" id="KW-1185">Reference proteome</keyword>
<evidence type="ECO:0000313" key="3">
    <source>
        <dbReference type="Proteomes" id="UP000029120"/>
    </source>
</evidence>
<dbReference type="Gramene" id="KFK23701">
    <property type="protein sequence ID" value="KFK23701"/>
    <property type="gene ID" value="AALP_AAs42753U000400"/>
</dbReference>
<organism evidence="2 3">
    <name type="scientific">Arabis alpina</name>
    <name type="common">Alpine rock-cress</name>
    <dbReference type="NCBI Taxonomy" id="50452"/>
    <lineage>
        <taxon>Eukaryota</taxon>
        <taxon>Viridiplantae</taxon>
        <taxon>Streptophyta</taxon>
        <taxon>Embryophyta</taxon>
        <taxon>Tracheophyta</taxon>
        <taxon>Spermatophyta</taxon>
        <taxon>Magnoliopsida</taxon>
        <taxon>eudicotyledons</taxon>
        <taxon>Gunneridae</taxon>
        <taxon>Pentapetalae</taxon>
        <taxon>rosids</taxon>
        <taxon>malvids</taxon>
        <taxon>Brassicales</taxon>
        <taxon>Brassicaceae</taxon>
        <taxon>Arabideae</taxon>
        <taxon>Arabis</taxon>
    </lineage>
</organism>
<evidence type="ECO:0000313" key="2">
    <source>
        <dbReference type="EMBL" id="KFK23701.1"/>
    </source>
</evidence>
<dbReference type="Proteomes" id="UP000029120">
    <property type="component" value="Unassembled WGS sequence"/>
</dbReference>
<evidence type="ECO:0000256" key="1">
    <source>
        <dbReference type="SAM" id="MobiDB-lite"/>
    </source>
</evidence>